<evidence type="ECO:0000313" key="10">
    <source>
        <dbReference type="EMBL" id="KRO10372.1"/>
    </source>
</evidence>
<dbReference type="PROSITE" id="PS00794">
    <property type="entry name" value="HPPK"/>
    <property type="match status" value="1"/>
</dbReference>
<comment type="caution">
    <text evidence="10">The sequence shown here is derived from an EMBL/GenBank/DDBJ whole genome shotgun (WGS) entry which is preliminary data.</text>
</comment>
<evidence type="ECO:0000256" key="6">
    <source>
        <dbReference type="ARBA" id="ARBA00022777"/>
    </source>
</evidence>
<dbReference type="NCBIfam" id="TIGR01498">
    <property type="entry name" value="folK"/>
    <property type="match status" value="1"/>
</dbReference>
<keyword evidence="8" id="KW-0289">Folate biosynthesis</keyword>
<dbReference type="Gene3D" id="3.30.70.560">
    <property type="entry name" value="7,8-Dihydro-6-hydroxymethylpterin-pyrophosphokinase HPPK"/>
    <property type="match status" value="1"/>
</dbReference>
<dbReference type="Proteomes" id="UP000051884">
    <property type="component" value="Unassembled WGS sequence"/>
</dbReference>
<dbReference type="CDD" id="cd00483">
    <property type="entry name" value="HPPK"/>
    <property type="match status" value="1"/>
</dbReference>
<dbReference type="PANTHER" id="PTHR43071:SF1">
    <property type="entry name" value="2-AMINO-4-HYDROXY-6-HYDROXYMETHYLDIHYDROPTERIDINE PYROPHOSPHOKINASE"/>
    <property type="match status" value="1"/>
</dbReference>
<gene>
    <name evidence="10" type="ORF">IV59_GL001993</name>
</gene>
<proteinExistence type="predicted"/>
<comment type="catalytic activity">
    <reaction evidence="1">
        <text>6-hydroxymethyl-7,8-dihydropterin + ATP = (7,8-dihydropterin-6-yl)methyl diphosphate + AMP + H(+)</text>
        <dbReference type="Rhea" id="RHEA:11412"/>
        <dbReference type="ChEBI" id="CHEBI:15378"/>
        <dbReference type="ChEBI" id="CHEBI:30616"/>
        <dbReference type="ChEBI" id="CHEBI:44841"/>
        <dbReference type="ChEBI" id="CHEBI:72950"/>
        <dbReference type="ChEBI" id="CHEBI:456215"/>
        <dbReference type="EC" id="2.7.6.3"/>
    </reaction>
</comment>
<keyword evidence="4" id="KW-0808">Transferase</keyword>
<dbReference type="InterPro" id="IPR000550">
    <property type="entry name" value="Hppk"/>
</dbReference>
<evidence type="ECO:0000256" key="8">
    <source>
        <dbReference type="ARBA" id="ARBA00022909"/>
    </source>
</evidence>
<dbReference type="Pfam" id="PF01288">
    <property type="entry name" value="HPPK"/>
    <property type="match status" value="1"/>
</dbReference>
<evidence type="ECO:0000256" key="5">
    <source>
        <dbReference type="ARBA" id="ARBA00022741"/>
    </source>
</evidence>
<evidence type="ECO:0000256" key="7">
    <source>
        <dbReference type="ARBA" id="ARBA00022840"/>
    </source>
</evidence>
<dbReference type="PANTHER" id="PTHR43071">
    <property type="entry name" value="2-AMINO-4-HYDROXY-6-HYDROXYMETHYLDIHYDROPTERIDINE PYROPHOSPHOKINASE"/>
    <property type="match status" value="1"/>
</dbReference>
<dbReference type="EC" id="2.7.6.3" evidence="3"/>
<organism evidence="10 11">
    <name type="scientific">Paucilactobacillus hokkaidonensis</name>
    <dbReference type="NCBI Taxonomy" id="1193095"/>
    <lineage>
        <taxon>Bacteria</taxon>
        <taxon>Bacillati</taxon>
        <taxon>Bacillota</taxon>
        <taxon>Bacilli</taxon>
        <taxon>Lactobacillales</taxon>
        <taxon>Lactobacillaceae</taxon>
        <taxon>Paucilactobacillus</taxon>
    </lineage>
</organism>
<feature type="domain" description="7,8-dihydro-6-hydroxymethylpterin-pyrophosphokinase" evidence="9">
    <location>
        <begin position="89"/>
        <end position="100"/>
    </location>
</feature>
<name>A0ABR5QA67_9LACO</name>
<keyword evidence="5" id="KW-0547">Nucleotide-binding</keyword>
<keyword evidence="11" id="KW-1185">Reference proteome</keyword>
<dbReference type="SUPFAM" id="SSF55083">
    <property type="entry name" value="6-hydroxymethyl-7,8-dihydropterin pyrophosphokinase, HPPK"/>
    <property type="match status" value="1"/>
</dbReference>
<dbReference type="RefSeq" id="WP_041095343.1">
    <property type="nucleotide sequence ID" value="NZ_JQCH01000006.1"/>
</dbReference>
<evidence type="ECO:0000259" key="9">
    <source>
        <dbReference type="PROSITE" id="PS00794"/>
    </source>
</evidence>
<evidence type="ECO:0000256" key="2">
    <source>
        <dbReference type="ARBA" id="ARBA00005051"/>
    </source>
</evidence>
<dbReference type="InterPro" id="IPR035907">
    <property type="entry name" value="Hppk_sf"/>
</dbReference>
<dbReference type="EMBL" id="JQCH01000006">
    <property type="protein sequence ID" value="KRO10372.1"/>
    <property type="molecule type" value="Genomic_DNA"/>
</dbReference>
<evidence type="ECO:0000313" key="11">
    <source>
        <dbReference type="Proteomes" id="UP000051884"/>
    </source>
</evidence>
<accession>A0ABR5QA67</accession>
<reference evidence="10 11" key="1">
    <citation type="journal article" date="2015" name="Genome Announc.">
        <title>Expanding the biotechnology potential of lactobacilli through comparative genomics of 213 strains and associated genera.</title>
        <authorList>
            <person name="Sun Z."/>
            <person name="Harris H.M."/>
            <person name="McCann A."/>
            <person name="Guo C."/>
            <person name="Argimon S."/>
            <person name="Zhang W."/>
            <person name="Yang X."/>
            <person name="Jeffery I.B."/>
            <person name="Cooney J.C."/>
            <person name="Kagawa T.F."/>
            <person name="Liu W."/>
            <person name="Song Y."/>
            <person name="Salvetti E."/>
            <person name="Wrobel A."/>
            <person name="Rasinkangas P."/>
            <person name="Parkhill J."/>
            <person name="Rea M.C."/>
            <person name="O'Sullivan O."/>
            <person name="Ritari J."/>
            <person name="Douillard F.P."/>
            <person name="Paul Ross R."/>
            <person name="Yang R."/>
            <person name="Briner A.E."/>
            <person name="Felis G.E."/>
            <person name="de Vos W.M."/>
            <person name="Barrangou R."/>
            <person name="Klaenhammer T.R."/>
            <person name="Caufield P.W."/>
            <person name="Cui Y."/>
            <person name="Zhang H."/>
            <person name="O'Toole P.W."/>
        </authorList>
    </citation>
    <scope>NUCLEOTIDE SEQUENCE [LARGE SCALE GENOMIC DNA]</scope>
    <source>
        <strain evidence="10 11">DSM 26202</strain>
    </source>
</reference>
<evidence type="ECO:0000256" key="4">
    <source>
        <dbReference type="ARBA" id="ARBA00022679"/>
    </source>
</evidence>
<comment type="pathway">
    <text evidence="2">Cofactor biosynthesis; tetrahydrofolate biosynthesis; 2-amino-4-hydroxy-6-hydroxymethyl-7,8-dihydropteridine diphosphate from 7,8-dihydroneopterin triphosphate: step 4/4.</text>
</comment>
<keyword evidence="7" id="KW-0067">ATP-binding</keyword>
<protein>
    <recommendedName>
        <fullName evidence="3">2-amino-4-hydroxy-6-hydroxymethyldihydropteridine diphosphokinase</fullName>
        <ecNumber evidence="3">2.7.6.3</ecNumber>
    </recommendedName>
</protein>
<keyword evidence="6" id="KW-0418">Kinase</keyword>
<sequence length="166" mass="18912">MTSRAYLSIGSNIGERQANLQQAVEQLKANQQIKVVRVSSIYETQPVGGVKQDDFLNIAVAIQTSLNPNVLLDYLHEVEQALHRKRLVRWGPRTIDLDILYFDDLVSADKTLTLPHPEIKNRLFVLVPMEEITADDPKKLQQIKSMINTTSDQNWVRKYNDGGELI</sequence>
<evidence type="ECO:0000256" key="3">
    <source>
        <dbReference type="ARBA" id="ARBA00013253"/>
    </source>
</evidence>
<evidence type="ECO:0000256" key="1">
    <source>
        <dbReference type="ARBA" id="ARBA00000198"/>
    </source>
</evidence>